<keyword evidence="3" id="KW-1185">Reference proteome</keyword>
<accession>A0A166FID0</accession>
<reference evidence="2 3" key="1">
    <citation type="submission" date="2016-04" db="EMBL/GenBank/DDBJ databases">
        <title>Genome sequence of Methanobrevibacter filiformis DSM 11501.</title>
        <authorList>
            <person name="Poehlein A."/>
            <person name="Seedorf H."/>
            <person name="Daniel R."/>
        </authorList>
    </citation>
    <scope>NUCLEOTIDE SEQUENCE [LARGE SCALE GENOMIC DNA]</scope>
    <source>
        <strain evidence="2 3">DSM 11501</strain>
    </source>
</reference>
<dbReference type="EMBL" id="LWMT01000002">
    <property type="protein sequence ID" value="KZX17703.1"/>
    <property type="molecule type" value="Genomic_DNA"/>
</dbReference>
<organism evidence="2 3">
    <name type="scientific">Methanobrevibacter filiformis</name>
    <dbReference type="NCBI Taxonomy" id="55758"/>
    <lineage>
        <taxon>Archaea</taxon>
        <taxon>Methanobacteriati</taxon>
        <taxon>Methanobacteriota</taxon>
        <taxon>Methanomada group</taxon>
        <taxon>Methanobacteria</taxon>
        <taxon>Methanobacteriales</taxon>
        <taxon>Methanobacteriaceae</taxon>
        <taxon>Methanobrevibacter</taxon>
    </lineage>
</organism>
<feature type="domain" description="Plasmid pRiA4b Orf3-like" evidence="1">
    <location>
        <begin position="5"/>
        <end position="153"/>
    </location>
</feature>
<dbReference type="InterPro" id="IPR024047">
    <property type="entry name" value="MM3350-like_sf"/>
</dbReference>
<dbReference type="InterPro" id="IPR012912">
    <property type="entry name" value="Plasmid_pRiA4b_Orf3-like"/>
</dbReference>
<dbReference type="PATRIC" id="fig|55758.3.peg.5"/>
<name>A0A166FID0_9EURY</name>
<comment type="caution">
    <text evidence="2">The sequence shown here is derived from an EMBL/GenBank/DDBJ whole genome shotgun (WGS) entry which is preliminary data.</text>
</comment>
<dbReference type="Pfam" id="PF07929">
    <property type="entry name" value="PRiA4_ORF3"/>
    <property type="match status" value="1"/>
</dbReference>
<dbReference type="AlphaFoldDB" id="A0A166FID0"/>
<gene>
    <name evidence="2" type="ORF">MBFIL_00030</name>
</gene>
<dbReference type="OrthoDB" id="129432at2157"/>
<dbReference type="RefSeq" id="WP_066970102.1">
    <property type="nucleotide sequence ID" value="NZ_LWMT01000002.1"/>
</dbReference>
<evidence type="ECO:0000313" key="3">
    <source>
        <dbReference type="Proteomes" id="UP000077066"/>
    </source>
</evidence>
<evidence type="ECO:0000259" key="1">
    <source>
        <dbReference type="Pfam" id="PF07929"/>
    </source>
</evidence>
<proteinExistence type="predicted"/>
<dbReference type="SUPFAM" id="SSF159941">
    <property type="entry name" value="MM3350-like"/>
    <property type="match status" value="1"/>
</dbReference>
<dbReference type="Gene3D" id="3.10.290.30">
    <property type="entry name" value="MM3350-like"/>
    <property type="match status" value="1"/>
</dbReference>
<dbReference type="PANTHER" id="PTHR41878">
    <property type="entry name" value="LEXA REPRESSOR-RELATED"/>
    <property type="match status" value="1"/>
</dbReference>
<sequence length="191" mass="22413">MNNEIAVIRIKLKDAPFPIWRRIHLNPDIPLSDFHEIIQIVMGWQNCHLYGFRVKDKFYSDDRADLEMLNALSSSSTTLKEIIKSNKKFIYEYDFGDGWIHEIVFNKYIEPKKGVEYPICSSGKGMCPPEDIGGMWGYEELLYKATLPNPSEEFLEEIEYLDLTIEELKDIKNKALDIEFINQLLKHYLDN</sequence>
<dbReference type="Proteomes" id="UP000077066">
    <property type="component" value="Unassembled WGS sequence"/>
</dbReference>
<dbReference type="PANTHER" id="PTHR41878:SF1">
    <property type="entry name" value="TNPR PROTEIN"/>
    <property type="match status" value="1"/>
</dbReference>
<evidence type="ECO:0000313" key="2">
    <source>
        <dbReference type="EMBL" id="KZX17703.1"/>
    </source>
</evidence>
<protein>
    <submittedName>
        <fullName evidence="2">Plasmid pRiA4b ORF-3-like protein</fullName>
    </submittedName>
</protein>